<gene>
    <name evidence="6" type="ORF">Fot_19569</name>
</gene>
<evidence type="ECO:0000256" key="3">
    <source>
        <dbReference type="ARBA" id="ARBA00022837"/>
    </source>
</evidence>
<keyword evidence="1" id="KW-0479">Metal-binding</keyword>
<evidence type="ECO:0000313" key="6">
    <source>
        <dbReference type="EMBL" id="KAL2538178.1"/>
    </source>
</evidence>
<reference evidence="7" key="1">
    <citation type="submission" date="2024-07" db="EMBL/GenBank/DDBJ databases">
        <title>Two chromosome-level genome assemblies of Korean endemic species Abeliophyllum distichum and Forsythia ovata (Oleaceae).</title>
        <authorList>
            <person name="Jang H."/>
        </authorList>
    </citation>
    <scope>NUCLEOTIDE SEQUENCE [LARGE SCALE GENOMIC DNA]</scope>
</reference>
<feature type="domain" description="EF-hand" evidence="5">
    <location>
        <begin position="89"/>
        <end position="124"/>
    </location>
</feature>
<comment type="caution">
    <text evidence="6">The sequence shown here is derived from an EMBL/GenBank/DDBJ whole genome shotgun (WGS) entry which is preliminary data.</text>
</comment>
<name>A0ABD1VN10_9LAMI</name>
<dbReference type="PROSITE" id="PS00018">
    <property type="entry name" value="EF_HAND_1"/>
    <property type="match status" value="3"/>
</dbReference>
<dbReference type="FunFam" id="1.10.238.10:FF:000237">
    <property type="entry name" value="Calcium-binding protein CML38"/>
    <property type="match status" value="1"/>
</dbReference>
<dbReference type="EMBL" id="JBFOLJ010000005">
    <property type="protein sequence ID" value="KAL2538178.1"/>
    <property type="molecule type" value="Genomic_DNA"/>
</dbReference>
<accession>A0ABD1VN10</accession>
<evidence type="ECO:0000256" key="2">
    <source>
        <dbReference type="ARBA" id="ARBA00022737"/>
    </source>
</evidence>
<dbReference type="AlphaFoldDB" id="A0ABD1VN10"/>
<comment type="function">
    <text evidence="4">Potential calcium sensor that binds calcium in vitro.</text>
</comment>
<keyword evidence="7" id="KW-1185">Reference proteome</keyword>
<dbReference type="Pfam" id="PF13499">
    <property type="entry name" value="EF-hand_7"/>
    <property type="match status" value="2"/>
</dbReference>
<evidence type="ECO:0000313" key="7">
    <source>
        <dbReference type="Proteomes" id="UP001604277"/>
    </source>
</evidence>
<dbReference type="FunFam" id="1.10.238.10:FF:000341">
    <property type="entry name" value="Putative calcium-binding protein CML19"/>
    <property type="match status" value="1"/>
</dbReference>
<dbReference type="SMART" id="SM00054">
    <property type="entry name" value="EFh"/>
    <property type="match status" value="4"/>
</dbReference>
<evidence type="ECO:0000256" key="1">
    <source>
        <dbReference type="ARBA" id="ARBA00022723"/>
    </source>
</evidence>
<feature type="domain" description="EF-hand" evidence="5">
    <location>
        <begin position="161"/>
        <end position="196"/>
    </location>
</feature>
<evidence type="ECO:0000259" key="5">
    <source>
        <dbReference type="PROSITE" id="PS50222"/>
    </source>
</evidence>
<dbReference type="PANTHER" id="PTHR23050">
    <property type="entry name" value="CALCIUM BINDING PROTEIN"/>
    <property type="match status" value="1"/>
</dbReference>
<dbReference type="GO" id="GO:0005509">
    <property type="term" value="F:calcium ion binding"/>
    <property type="evidence" value="ECO:0007669"/>
    <property type="project" value="UniProtKB-ARBA"/>
</dbReference>
<proteinExistence type="predicted"/>
<dbReference type="InterPro" id="IPR002048">
    <property type="entry name" value="EF_hand_dom"/>
</dbReference>
<dbReference type="PROSITE" id="PS50222">
    <property type="entry name" value="EF_HAND_2"/>
    <property type="match status" value="4"/>
</dbReference>
<sequence length="228" mass="25438">MTTPFQVGSFLEVSGRGSTGAKNLRDWVWGKGIRCGTLNLAISTRLGDYLARWMTPGHCDRRKCSCRLSVVLACCSAGLSPVFVNRLMNKYRQYERVFNQFDENGDGKISPCELQKCVGLIGGVMSLEEAEAAIVSMDSDEDGLLCLEDFVKLVEEAGEEEKVNDLKEAFRMYEMDGSGCITPKSLKRMLSRLGESKTIEECKLMIDHFDINGDGQLSFDEFMVMMSC</sequence>
<keyword evidence="2" id="KW-0677">Repeat</keyword>
<dbReference type="SUPFAM" id="SSF47473">
    <property type="entry name" value="EF-hand"/>
    <property type="match status" value="1"/>
</dbReference>
<dbReference type="InterPro" id="IPR018247">
    <property type="entry name" value="EF_Hand_1_Ca_BS"/>
</dbReference>
<feature type="domain" description="EF-hand" evidence="5">
    <location>
        <begin position="197"/>
        <end position="228"/>
    </location>
</feature>
<dbReference type="CDD" id="cd00051">
    <property type="entry name" value="EFh"/>
    <property type="match status" value="2"/>
</dbReference>
<feature type="domain" description="EF-hand" evidence="5">
    <location>
        <begin position="125"/>
        <end position="160"/>
    </location>
</feature>
<organism evidence="6 7">
    <name type="scientific">Forsythia ovata</name>
    <dbReference type="NCBI Taxonomy" id="205694"/>
    <lineage>
        <taxon>Eukaryota</taxon>
        <taxon>Viridiplantae</taxon>
        <taxon>Streptophyta</taxon>
        <taxon>Embryophyta</taxon>
        <taxon>Tracheophyta</taxon>
        <taxon>Spermatophyta</taxon>
        <taxon>Magnoliopsida</taxon>
        <taxon>eudicotyledons</taxon>
        <taxon>Gunneridae</taxon>
        <taxon>Pentapetalae</taxon>
        <taxon>asterids</taxon>
        <taxon>lamiids</taxon>
        <taxon>Lamiales</taxon>
        <taxon>Oleaceae</taxon>
        <taxon>Forsythieae</taxon>
        <taxon>Forsythia</taxon>
    </lineage>
</organism>
<dbReference type="Proteomes" id="UP001604277">
    <property type="component" value="Unassembled WGS sequence"/>
</dbReference>
<keyword evidence="3" id="KW-0106">Calcium</keyword>
<dbReference type="InterPro" id="IPR011992">
    <property type="entry name" value="EF-hand-dom_pair"/>
</dbReference>
<protein>
    <submittedName>
        <fullName evidence="6">EF-hand domain-containing protein</fullName>
    </submittedName>
</protein>
<dbReference type="Gene3D" id="1.10.238.10">
    <property type="entry name" value="EF-hand"/>
    <property type="match status" value="2"/>
</dbReference>
<dbReference type="InterPro" id="IPR050145">
    <property type="entry name" value="Centrin_CML-like"/>
</dbReference>
<evidence type="ECO:0000256" key="4">
    <source>
        <dbReference type="ARBA" id="ARBA00057710"/>
    </source>
</evidence>